<gene>
    <name evidence="1" type="ORF">SG0102_22170</name>
</gene>
<dbReference type="Proteomes" id="UP000268059">
    <property type="component" value="Chromosome"/>
</dbReference>
<organism evidence="1 2">
    <name type="scientific">Intestinibaculum porci</name>
    <dbReference type="NCBI Taxonomy" id="2487118"/>
    <lineage>
        <taxon>Bacteria</taxon>
        <taxon>Bacillati</taxon>
        <taxon>Bacillota</taxon>
        <taxon>Erysipelotrichia</taxon>
        <taxon>Erysipelotrichales</taxon>
        <taxon>Erysipelotrichaceae</taxon>
        <taxon>Intestinibaculum</taxon>
    </lineage>
</organism>
<evidence type="ECO:0000313" key="2">
    <source>
        <dbReference type="Proteomes" id="UP000268059"/>
    </source>
</evidence>
<sequence length="263" mass="31043">MNTPYKKLILAPLHQVYRDHLYAIHSRDDQFFLIKSKDIKRRRYIEEYLPLYQSFPDAKEADSFIQKDLEHFVKDILIDSLAAYTVLLEEDKPHHKGLSLHILKMMMNASQKEIMHRFIIQKHISPLSIDLLDYPFLSRISSYETFIKQKDQPGATQYLKRCLHDFKRTVTSDETAYLTIYASLMQYTTTHSLTPECVHFITAFEDFLSSFMIDSLPPIHEIIHNPVFTKEEKQAKLERIIHITYNLKCEADGPTLTRLLHIR</sequence>
<keyword evidence="2" id="KW-1185">Reference proteome</keyword>
<dbReference type="EMBL" id="AP019309">
    <property type="protein sequence ID" value="BBH27283.1"/>
    <property type="molecule type" value="Genomic_DNA"/>
</dbReference>
<proteinExistence type="predicted"/>
<evidence type="ECO:0000313" key="1">
    <source>
        <dbReference type="EMBL" id="BBH27283.1"/>
    </source>
</evidence>
<accession>A0A3G9JQL6</accession>
<dbReference type="RefSeq" id="WP_125120028.1">
    <property type="nucleotide sequence ID" value="NZ_AP019309.1"/>
</dbReference>
<dbReference type="AlphaFoldDB" id="A0A3G9JQL6"/>
<protein>
    <submittedName>
        <fullName evidence="1">Uncharacterized protein</fullName>
    </submittedName>
</protein>
<reference evidence="1 2" key="1">
    <citation type="submission" date="2018-11" db="EMBL/GenBank/DDBJ databases">
        <title>Novel Erysipelotrichaceae bacterium isolated from small intestine of a swine.</title>
        <authorList>
            <person name="Kim J.S."/>
            <person name="Choe H."/>
            <person name="Lee Y.R."/>
            <person name="Kim K.M."/>
            <person name="Park D.S."/>
        </authorList>
    </citation>
    <scope>NUCLEOTIDE SEQUENCE [LARGE SCALE GENOMIC DNA]</scope>
    <source>
        <strain evidence="1 2">SG0102</strain>
    </source>
</reference>
<name>A0A3G9JQL6_9FIRM</name>
<dbReference type="InParanoid" id="A0A3G9JQL6"/>
<dbReference type="KEGG" id="ebm:SG0102_22170"/>